<comment type="subunit">
    <text evidence="3">Heterodimer of an alpha and a beta subunit.</text>
</comment>
<evidence type="ECO:0000256" key="3">
    <source>
        <dbReference type="ARBA" id="ARBA00011355"/>
    </source>
</evidence>
<dbReference type="PIRSF" id="PIRSF000090">
    <property type="entry name" value="Beta-ETF"/>
    <property type="match status" value="1"/>
</dbReference>
<dbReference type="Gene3D" id="3.40.50.620">
    <property type="entry name" value="HUPs"/>
    <property type="match status" value="1"/>
</dbReference>
<dbReference type="OrthoDB" id="9804960at2"/>
<dbReference type="AlphaFoldDB" id="A0A1N7ITL9"/>
<evidence type="ECO:0000256" key="1">
    <source>
        <dbReference type="ARBA" id="ARBA00001974"/>
    </source>
</evidence>
<sequence>MPTIAVLVKNVPDTWSTKSLEADNTLDRANADNVIDEINEYAVEAALRLRDAGDYRVVAVTMGPEGCGEALRKALAMGADDAISLIDDTLAGSDAISTAWALHNVLNTIDDLALVVAGNQSSDGGTGTLAGLLAEYRQVPAVTQAHNLRIDGGEILATREDERGTWELAAPLPAVVAVTEQSDKPRFPNFKGMKAAKKHEITRLTIADIGVDAGQVGLGNSATNVTSSSEVPPRAAGELLEGPADDVAAQVVEQLAARNLLNN</sequence>
<accession>A0A1N7ITL9</accession>
<name>A0A1N7ITL9_9CORY</name>
<evidence type="ECO:0000256" key="4">
    <source>
        <dbReference type="ARBA" id="ARBA00016797"/>
    </source>
</evidence>
<dbReference type="InterPro" id="IPR014730">
    <property type="entry name" value="ETF_a/b_N"/>
</dbReference>
<comment type="function">
    <text evidence="7">The electron transfer flavoprotein serves as a specific electron acceptor for other dehydrogenases. It transfers the electrons to the main respiratory chain via ETF-ubiquinone oxidoreductase (ETF dehydrogenase).</text>
</comment>
<dbReference type="Pfam" id="PF01012">
    <property type="entry name" value="ETF"/>
    <property type="match status" value="1"/>
</dbReference>
<dbReference type="GO" id="GO:0005829">
    <property type="term" value="C:cytosol"/>
    <property type="evidence" value="ECO:0007669"/>
    <property type="project" value="TreeGrafter"/>
</dbReference>
<evidence type="ECO:0000256" key="2">
    <source>
        <dbReference type="ARBA" id="ARBA00007557"/>
    </source>
</evidence>
<proteinExistence type="inferred from homology"/>
<dbReference type="InterPro" id="IPR033948">
    <property type="entry name" value="ETF_beta_N"/>
</dbReference>
<comment type="cofactor">
    <cofactor evidence="1">
        <name>FAD</name>
        <dbReference type="ChEBI" id="CHEBI:57692"/>
    </cofactor>
</comment>
<dbReference type="RefSeq" id="WP_076598399.1">
    <property type="nucleotide sequence ID" value="NZ_CP046976.1"/>
</dbReference>
<comment type="similarity">
    <text evidence="2">Belongs to the ETF beta-subunit/FixA family.</text>
</comment>
<dbReference type="CDD" id="cd01714">
    <property type="entry name" value="ETF_beta"/>
    <property type="match status" value="1"/>
</dbReference>
<dbReference type="EMBL" id="FTOF01000002">
    <property type="protein sequence ID" value="SIS40445.1"/>
    <property type="molecule type" value="Genomic_DNA"/>
</dbReference>
<dbReference type="Proteomes" id="UP000186292">
    <property type="component" value="Unassembled WGS sequence"/>
</dbReference>
<feature type="domain" description="Electron transfer flavoprotein alpha/beta-subunit N-terminal" evidence="8">
    <location>
        <begin position="23"/>
        <end position="213"/>
    </location>
</feature>
<evidence type="ECO:0000313" key="9">
    <source>
        <dbReference type="EMBL" id="SIS40445.1"/>
    </source>
</evidence>
<dbReference type="PANTHER" id="PTHR21294:SF8">
    <property type="entry name" value="ELECTRON TRANSFER FLAVOPROTEIN SUBUNIT BETA"/>
    <property type="match status" value="1"/>
</dbReference>
<organism evidence="9 10">
    <name type="scientific">Corynebacterium appendicis CIP 107643</name>
    <dbReference type="NCBI Taxonomy" id="1161099"/>
    <lineage>
        <taxon>Bacteria</taxon>
        <taxon>Bacillati</taxon>
        <taxon>Actinomycetota</taxon>
        <taxon>Actinomycetes</taxon>
        <taxon>Mycobacteriales</taxon>
        <taxon>Corynebacteriaceae</taxon>
        <taxon>Corynebacterium</taxon>
    </lineage>
</organism>
<dbReference type="PANTHER" id="PTHR21294">
    <property type="entry name" value="ELECTRON TRANSFER FLAVOPROTEIN BETA-SUBUNIT"/>
    <property type="match status" value="1"/>
</dbReference>
<protein>
    <recommendedName>
        <fullName evidence="4">Electron transfer flavoprotein subunit beta</fullName>
    </recommendedName>
</protein>
<evidence type="ECO:0000256" key="6">
    <source>
        <dbReference type="ARBA" id="ARBA00022982"/>
    </source>
</evidence>
<reference evidence="10" key="1">
    <citation type="submission" date="2017-01" db="EMBL/GenBank/DDBJ databases">
        <authorList>
            <person name="Varghese N."/>
            <person name="Submissions S."/>
        </authorList>
    </citation>
    <scope>NUCLEOTIDE SEQUENCE [LARGE SCALE GENOMIC DNA]</scope>
    <source>
        <strain evidence="10">DSM 44531</strain>
    </source>
</reference>
<evidence type="ECO:0000313" key="10">
    <source>
        <dbReference type="Proteomes" id="UP000186292"/>
    </source>
</evidence>
<keyword evidence="10" id="KW-1185">Reference proteome</keyword>
<evidence type="ECO:0000256" key="7">
    <source>
        <dbReference type="ARBA" id="ARBA00025649"/>
    </source>
</evidence>
<dbReference type="InterPro" id="IPR014729">
    <property type="entry name" value="Rossmann-like_a/b/a_fold"/>
</dbReference>
<gene>
    <name evidence="9" type="ORF">SAMN05444817_10240</name>
</gene>
<evidence type="ECO:0000256" key="5">
    <source>
        <dbReference type="ARBA" id="ARBA00022448"/>
    </source>
</evidence>
<keyword evidence="6" id="KW-0249">Electron transport</keyword>
<dbReference type="STRING" id="1161099.SAMN05444817_10240"/>
<dbReference type="SUPFAM" id="SSF52402">
    <property type="entry name" value="Adenine nucleotide alpha hydrolases-like"/>
    <property type="match status" value="1"/>
</dbReference>
<evidence type="ECO:0000259" key="8">
    <source>
        <dbReference type="SMART" id="SM00893"/>
    </source>
</evidence>
<keyword evidence="5" id="KW-0813">Transport</keyword>
<dbReference type="GO" id="GO:0009055">
    <property type="term" value="F:electron transfer activity"/>
    <property type="evidence" value="ECO:0007669"/>
    <property type="project" value="InterPro"/>
</dbReference>
<dbReference type="InterPro" id="IPR012255">
    <property type="entry name" value="ETF_b"/>
</dbReference>
<dbReference type="SMART" id="SM00893">
    <property type="entry name" value="ETF"/>
    <property type="match status" value="1"/>
</dbReference>